<dbReference type="Proteomes" id="UP000626109">
    <property type="component" value="Unassembled WGS sequence"/>
</dbReference>
<dbReference type="CDD" id="cd00170">
    <property type="entry name" value="SEC14"/>
    <property type="match status" value="1"/>
</dbReference>
<feature type="region of interest" description="Disordered" evidence="2">
    <location>
        <begin position="1"/>
        <end position="103"/>
    </location>
</feature>
<dbReference type="InterPro" id="IPR001251">
    <property type="entry name" value="CRAL-TRIO_dom"/>
</dbReference>
<organism evidence="4 5">
    <name type="scientific">Polarella glacialis</name>
    <name type="common">Dinoflagellate</name>
    <dbReference type="NCBI Taxonomy" id="89957"/>
    <lineage>
        <taxon>Eukaryota</taxon>
        <taxon>Sar</taxon>
        <taxon>Alveolata</taxon>
        <taxon>Dinophyceae</taxon>
        <taxon>Suessiales</taxon>
        <taxon>Suessiaceae</taxon>
        <taxon>Polarella</taxon>
    </lineage>
</organism>
<feature type="compositionally biased region" description="Basic residues" evidence="2">
    <location>
        <begin position="1"/>
        <end position="14"/>
    </location>
</feature>
<accession>A0A813JYY2</accession>
<dbReference type="InterPro" id="IPR007955">
    <property type="entry name" value="Bystin"/>
</dbReference>
<dbReference type="EMBL" id="CAJNNW010027669">
    <property type="protein sequence ID" value="CAE8692587.1"/>
    <property type="molecule type" value="Genomic_DNA"/>
</dbReference>
<dbReference type="GO" id="GO:0005730">
    <property type="term" value="C:nucleolus"/>
    <property type="evidence" value="ECO:0007669"/>
    <property type="project" value="TreeGrafter"/>
</dbReference>
<dbReference type="Pfam" id="PF05291">
    <property type="entry name" value="Bystin"/>
    <property type="match status" value="1"/>
</dbReference>
<evidence type="ECO:0000256" key="1">
    <source>
        <dbReference type="ARBA" id="ARBA00007114"/>
    </source>
</evidence>
<dbReference type="Gene3D" id="3.40.525.10">
    <property type="entry name" value="CRAL-TRIO lipid binding domain"/>
    <property type="match status" value="1"/>
</dbReference>
<dbReference type="SUPFAM" id="SSF46938">
    <property type="entry name" value="CRAL/TRIO N-terminal domain"/>
    <property type="match status" value="1"/>
</dbReference>
<dbReference type="GO" id="GO:0030515">
    <property type="term" value="F:snoRNA binding"/>
    <property type="evidence" value="ECO:0007669"/>
    <property type="project" value="TreeGrafter"/>
</dbReference>
<feature type="compositionally biased region" description="Acidic residues" evidence="2">
    <location>
        <begin position="92"/>
        <end position="103"/>
    </location>
</feature>
<dbReference type="InterPro" id="IPR036273">
    <property type="entry name" value="CRAL/TRIO_N_dom_sf"/>
</dbReference>
<protein>
    <recommendedName>
        <fullName evidence="3">CRAL-TRIO domain-containing protein</fullName>
    </recommendedName>
</protein>
<evidence type="ECO:0000313" key="5">
    <source>
        <dbReference type="Proteomes" id="UP000626109"/>
    </source>
</evidence>
<comment type="similarity">
    <text evidence="1">Belongs to the bystin family.</text>
</comment>
<dbReference type="SMART" id="SM00516">
    <property type="entry name" value="SEC14"/>
    <property type="match status" value="1"/>
</dbReference>
<evidence type="ECO:0000256" key="2">
    <source>
        <dbReference type="SAM" id="MobiDB-lite"/>
    </source>
</evidence>
<dbReference type="PROSITE" id="PS50191">
    <property type="entry name" value="CRAL_TRIO"/>
    <property type="match status" value="1"/>
</dbReference>
<dbReference type="Pfam" id="PF00650">
    <property type="entry name" value="CRAL_TRIO"/>
    <property type="match status" value="1"/>
</dbReference>
<dbReference type="GO" id="GO:0005737">
    <property type="term" value="C:cytoplasm"/>
    <property type="evidence" value="ECO:0007669"/>
    <property type="project" value="TreeGrafter"/>
</dbReference>
<dbReference type="AlphaFoldDB" id="A0A813JYY2"/>
<dbReference type="PANTHER" id="PTHR12821">
    <property type="entry name" value="BYSTIN"/>
    <property type="match status" value="1"/>
</dbReference>
<dbReference type="GO" id="GO:0030688">
    <property type="term" value="C:preribosome, small subunit precursor"/>
    <property type="evidence" value="ECO:0007669"/>
    <property type="project" value="TreeGrafter"/>
</dbReference>
<dbReference type="PANTHER" id="PTHR12821:SF0">
    <property type="entry name" value="BYSTIN"/>
    <property type="match status" value="1"/>
</dbReference>
<dbReference type="SUPFAM" id="SSF52087">
    <property type="entry name" value="CRAL/TRIO domain"/>
    <property type="match status" value="1"/>
</dbReference>
<feature type="domain" description="CRAL-TRIO" evidence="3">
    <location>
        <begin position="449"/>
        <end position="579"/>
    </location>
</feature>
<name>A0A813JYY2_POLGL</name>
<sequence>MPKVQKKNMTKPLRHNPLAQDITQEEDNKNLRRNPRTKRRDQNAGDEEGGAVPSSVAKKVLEIVSAQKADEDDDFGDFKDDDAVGGKAGADDGMEDEEEEVDVEVDEDGYIQGIDLSEEDEKAMRLFLPGKEGQKAGPTLADIILQKIQEHDARKDGQGGGGGGDDGAASEAGGLSAKVIQVYTEIGKWLKNYKSGKLPKAFKVIPSLTNWEEVLSLTSPLTWSSGLSSQTFVQLILAMLVLCVSGVVDQLNKDLHPYLQEAQVRCWSNSSCTQTVTPQSCCMRQGMANALTAAGQVILPAVMRFHWACSAAMRQSSDVEVGSDAQDALVFEYLAQAAWCLDIHWIVEVPAILCECMDGLPTPAGPVSSQVAARAAVVEAARRLLPAKAMTPWQEKWCTPKVVDIYLKGRKGDVAKAGEILARALRWRQENRDIISGERVPNWQGDMRVLTRSKEGHPVVYMCAKNQPRFPSSTDLIDHSAAVLEAAVRAMPEEITTIIAVADFHGFRLMSNLNPRPVVALAGMLKQPYRDRLQIGIVVDAPASFATVWALFSKMMGDSTAGKIKFYDKDTALEYLKVLVGTSATDAIARVMALNRVDGREAAIRLPSELDLPLSATRPAEPGRGDPRAALTLPISRTSRYVDAADMFSPMSSDAFFTPR</sequence>
<evidence type="ECO:0000313" key="4">
    <source>
        <dbReference type="EMBL" id="CAE8692587.1"/>
    </source>
</evidence>
<dbReference type="InterPro" id="IPR036865">
    <property type="entry name" value="CRAL-TRIO_dom_sf"/>
</dbReference>
<reference evidence="4" key="1">
    <citation type="submission" date="2021-02" db="EMBL/GenBank/DDBJ databases">
        <authorList>
            <person name="Dougan E. K."/>
            <person name="Rhodes N."/>
            <person name="Thang M."/>
            <person name="Chan C."/>
        </authorList>
    </citation>
    <scope>NUCLEOTIDE SEQUENCE</scope>
</reference>
<proteinExistence type="inferred from homology"/>
<gene>
    <name evidence="4" type="ORF">PGLA2088_LOCUS27950</name>
</gene>
<comment type="caution">
    <text evidence="4">The sequence shown here is derived from an EMBL/GenBank/DDBJ whole genome shotgun (WGS) entry which is preliminary data.</text>
</comment>
<dbReference type="GO" id="GO:0006364">
    <property type="term" value="P:rRNA processing"/>
    <property type="evidence" value="ECO:0007669"/>
    <property type="project" value="TreeGrafter"/>
</dbReference>
<evidence type="ECO:0000259" key="3">
    <source>
        <dbReference type="PROSITE" id="PS50191"/>
    </source>
</evidence>